<name>A0A1S3K3H0_LINAN</name>
<keyword evidence="7" id="KW-0221">Differentiation</keyword>
<feature type="disulfide bond" evidence="10">
    <location>
        <begin position="66"/>
        <end position="112"/>
    </location>
</feature>
<dbReference type="InParanoid" id="A0A1S3K3H0"/>
<dbReference type="PROSITE" id="PS50038">
    <property type="entry name" value="FZ"/>
    <property type="match status" value="1"/>
</dbReference>
<dbReference type="KEGG" id="lak:106178513"/>
<evidence type="ECO:0000256" key="7">
    <source>
        <dbReference type="ARBA" id="ARBA00022782"/>
    </source>
</evidence>
<organism evidence="14 15">
    <name type="scientific">Lingula anatina</name>
    <name type="common">Brachiopod</name>
    <name type="synonym">Lingula unguis</name>
    <dbReference type="NCBI Taxonomy" id="7574"/>
    <lineage>
        <taxon>Eukaryota</taxon>
        <taxon>Metazoa</taxon>
        <taxon>Spiralia</taxon>
        <taxon>Lophotrochozoa</taxon>
        <taxon>Brachiopoda</taxon>
        <taxon>Linguliformea</taxon>
        <taxon>Lingulata</taxon>
        <taxon>Lingulida</taxon>
        <taxon>Linguloidea</taxon>
        <taxon>Lingulidae</taxon>
        <taxon>Lingula</taxon>
    </lineage>
</organism>
<evidence type="ECO:0000313" key="15">
    <source>
        <dbReference type="RefSeq" id="XP_013417178.1"/>
    </source>
</evidence>
<feature type="disulfide bond" evidence="10">
    <location>
        <begin position="58"/>
        <end position="119"/>
    </location>
</feature>
<keyword evidence="3" id="KW-0217">Developmental protein</keyword>
<dbReference type="InterPro" id="IPR015526">
    <property type="entry name" value="Frizzled/SFRP"/>
</dbReference>
<feature type="disulfide bond" evidence="10">
    <location>
        <begin position="135"/>
        <end position="159"/>
    </location>
</feature>
<evidence type="ECO:0000259" key="13">
    <source>
        <dbReference type="PROSITE" id="PS50189"/>
    </source>
</evidence>
<dbReference type="GO" id="GO:0005737">
    <property type="term" value="C:cytoplasm"/>
    <property type="evidence" value="ECO:0007669"/>
    <property type="project" value="TreeGrafter"/>
</dbReference>
<evidence type="ECO:0000256" key="11">
    <source>
        <dbReference type="SAM" id="MobiDB-lite"/>
    </source>
</evidence>
<feature type="compositionally biased region" description="Basic residues" evidence="11">
    <location>
        <begin position="309"/>
        <end position="337"/>
    </location>
</feature>
<dbReference type="RefSeq" id="XP_013417178.1">
    <property type="nucleotide sequence ID" value="XM_013561724.2"/>
</dbReference>
<dbReference type="Proteomes" id="UP000085678">
    <property type="component" value="Unplaced"/>
</dbReference>
<feature type="region of interest" description="Disordered" evidence="11">
    <location>
        <begin position="309"/>
        <end position="345"/>
    </location>
</feature>
<evidence type="ECO:0000256" key="2">
    <source>
        <dbReference type="ARBA" id="ARBA00010054"/>
    </source>
</evidence>
<evidence type="ECO:0000256" key="6">
    <source>
        <dbReference type="ARBA" id="ARBA00022729"/>
    </source>
</evidence>
<evidence type="ECO:0000256" key="5">
    <source>
        <dbReference type="ARBA" id="ARBA00022687"/>
    </source>
</evidence>
<dbReference type="SMART" id="SM00063">
    <property type="entry name" value="FRI"/>
    <property type="match status" value="1"/>
</dbReference>
<dbReference type="OrthoDB" id="5946121at2759"/>
<dbReference type="Gene3D" id="2.40.50.120">
    <property type="match status" value="1"/>
</dbReference>
<dbReference type="InterPro" id="IPR020067">
    <property type="entry name" value="Frizzled_dom"/>
</dbReference>
<dbReference type="Pfam" id="PF01392">
    <property type="entry name" value="Fz"/>
    <property type="match status" value="1"/>
</dbReference>
<dbReference type="GO" id="GO:0005615">
    <property type="term" value="C:extracellular space"/>
    <property type="evidence" value="ECO:0007669"/>
    <property type="project" value="TreeGrafter"/>
</dbReference>
<dbReference type="InterPro" id="IPR018933">
    <property type="entry name" value="Netrin_module_non-TIMP"/>
</dbReference>
<protein>
    <submittedName>
        <fullName evidence="15">Secreted frizzled-related protein 3</fullName>
    </submittedName>
</protein>
<dbReference type="InterPro" id="IPR008993">
    <property type="entry name" value="TIMP-like_OB-fold"/>
</dbReference>
<dbReference type="FunFam" id="1.10.2000.10:FF:000005">
    <property type="entry name" value="secreted frizzled-related protein 4"/>
    <property type="match status" value="1"/>
</dbReference>
<dbReference type="PROSITE" id="PS50189">
    <property type="entry name" value="NTR"/>
    <property type="match status" value="1"/>
</dbReference>
<evidence type="ECO:0000256" key="8">
    <source>
        <dbReference type="ARBA" id="ARBA00023157"/>
    </source>
</evidence>
<keyword evidence="14" id="KW-1185">Reference proteome</keyword>
<comment type="subcellular location">
    <subcellularLocation>
        <location evidence="1">Secreted</location>
    </subcellularLocation>
</comment>
<gene>
    <name evidence="15" type="primary">LOC106178513</name>
</gene>
<evidence type="ECO:0000259" key="12">
    <source>
        <dbReference type="PROSITE" id="PS50038"/>
    </source>
</evidence>
<evidence type="ECO:0000256" key="10">
    <source>
        <dbReference type="PROSITE-ProRule" id="PRU00090"/>
    </source>
</evidence>
<keyword evidence="5" id="KW-0879">Wnt signaling pathway</keyword>
<proteinExistence type="inferred from homology"/>
<feature type="domain" description="NTR" evidence="13">
    <location>
        <begin position="201"/>
        <end position="322"/>
    </location>
</feature>
<keyword evidence="8 10" id="KW-1015">Disulfide bond</keyword>
<dbReference type="SUPFAM" id="SSF50242">
    <property type="entry name" value="TIMP-like"/>
    <property type="match status" value="1"/>
</dbReference>
<evidence type="ECO:0000256" key="9">
    <source>
        <dbReference type="ARBA" id="ARBA00023180"/>
    </source>
</evidence>
<dbReference type="STRING" id="7574.A0A1S3K3H0"/>
<dbReference type="GeneID" id="106178513"/>
<keyword evidence="4" id="KW-0964">Secreted</keyword>
<dbReference type="GO" id="GO:0090090">
    <property type="term" value="P:negative regulation of canonical Wnt signaling pathway"/>
    <property type="evidence" value="ECO:0007669"/>
    <property type="project" value="UniProtKB-ARBA"/>
</dbReference>
<dbReference type="GO" id="GO:0030154">
    <property type="term" value="P:cell differentiation"/>
    <property type="evidence" value="ECO:0007669"/>
    <property type="project" value="UniProtKB-KW"/>
</dbReference>
<dbReference type="OMA" id="FAPICTP"/>
<dbReference type="PANTHER" id="PTHR11309:SF96">
    <property type="entry name" value="SECRETED FRIZZLED-RELATED PROTEIN 3"/>
    <property type="match status" value="1"/>
</dbReference>
<sequence length="345" mass="39437">MARTNFIENNVFTQKDIQSVALGKIVGHSRDMMKLSIMLLLISHLATSSIYFGETAKCEPVRMPMCADMPYNMTRMPNLLHHSTQENAILAIEQYEELVNASCSDALVFFLCSMYAPICAVDFQSEPIPPCRSVCERSRQGCEPLMNEYNVSWPESLNCNRLPMYDRGVCISPEAIVSTMPSDTGKEAKEKHQVRNADCNCPKKSKLKKKQYLSKKYEYVVHGVFKEQKAIYDHAVTVIDVKEVLKNGEVEIKPQTQVQLWTKGMCVCAKVEANKEYLFLGHEDKVTKRLLLNDDALVLKWKKKVAKKLKRWESRKRRSRGRGKSRKKKGNSGKRSRQGSSSRKE</sequence>
<dbReference type="InterPro" id="IPR036790">
    <property type="entry name" value="Frizzled_dom_sf"/>
</dbReference>
<keyword evidence="6" id="KW-0732">Signal</keyword>
<accession>A0A1S3K3H0</accession>
<dbReference type="InterPro" id="IPR001134">
    <property type="entry name" value="Netrin_domain"/>
</dbReference>
<evidence type="ECO:0000256" key="1">
    <source>
        <dbReference type="ARBA" id="ARBA00004613"/>
    </source>
</evidence>
<dbReference type="AlphaFoldDB" id="A0A1S3K3H0"/>
<feature type="domain" description="FZ" evidence="12">
    <location>
        <begin position="53"/>
        <end position="173"/>
    </location>
</feature>
<dbReference type="Gene3D" id="1.10.2000.10">
    <property type="entry name" value="Frizzled cysteine-rich domain"/>
    <property type="match status" value="1"/>
</dbReference>
<dbReference type="GO" id="GO:0060070">
    <property type="term" value="P:canonical Wnt signaling pathway"/>
    <property type="evidence" value="ECO:0007669"/>
    <property type="project" value="TreeGrafter"/>
</dbReference>
<comment type="caution">
    <text evidence="10">Lacks conserved residue(s) required for the propagation of feature annotation.</text>
</comment>
<dbReference type="SUPFAM" id="SSF63501">
    <property type="entry name" value="Frizzled cysteine-rich domain"/>
    <property type="match status" value="1"/>
</dbReference>
<dbReference type="SMART" id="SM00643">
    <property type="entry name" value="C345C"/>
    <property type="match status" value="1"/>
</dbReference>
<evidence type="ECO:0000256" key="4">
    <source>
        <dbReference type="ARBA" id="ARBA00022525"/>
    </source>
</evidence>
<evidence type="ECO:0000256" key="3">
    <source>
        <dbReference type="ARBA" id="ARBA00022473"/>
    </source>
</evidence>
<dbReference type="GO" id="GO:0017147">
    <property type="term" value="F:Wnt-protein binding"/>
    <property type="evidence" value="ECO:0007669"/>
    <property type="project" value="TreeGrafter"/>
</dbReference>
<keyword evidence="9" id="KW-0325">Glycoprotein</keyword>
<dbReference type="Pfam" id="PF01759">
    <property type="entry name" value="NTR"/>
    <property type="match status" value="1"/>
</dbReference>
<dbReference type="PANTHER" id="PTHR11309">
    <property type="entry name" value="FRIZZLED"/>
    <property type="match status" value="1"/>
</dbReference>
<reference evidence="15" key="1">
    <citation type="submission" date="2025-08" db="UniProtKB">
        <authorList>
            <consortium name="RefSeq"/>
        </authorList>
    </citation>
    <scope>IDENTIFICATION</scope>
    <source>
        <tissue evidence="15">Gonads</tissue>
    </source>
</reference>
<comment type="similarity">
    <text evidence="2">Belongs to the secreted frizzled-related protein (sFRP) family.</text>
</comment>
<dbReference type="GO" id="GO:0035567">
    <property type="term" value="P:non-canonical Wnt signaling pathway"/>
    <property type="evidence" value="ECO:0007669"/>
    <property type="project" value="TreeGrafter"/>
</dbReference>
<evidence type="ECO:0000313" key="14">
    <source>
        <dbReference type="Proteomes" id="UP000085678"/>
    </source>
</evidence>